<evidence type="ECO:0000256" key="1">
    <source>
        <dbReference type="ARBA" id="ARBA00000900"/>
    </source>
</evidence>
<keyword evidence="11" id="KW-0862">Zinc</keyword>
<sequence>MESSPRMVLVVFLLLFLFLSPDSQAPSLSQQRELDYSIQNERHALDVLHTSAYNGFDTKNNRWLNVTGLRQGDGYAWDVLPNVQQRARDQLQRSLDTFASSKSLANSSEATTEPKPEAFIQQNRVQNALTSMKSFDDPIPLYQNVTGIFSGKWVRSPLGNRIATPSLNLSALASGVYYTSKTYDRNITGQGGGLRIQIDEKTSEDPLPDAAFARDVKAQVTIEDETSSGDGWEVTLYGVHYPQEGGIVLSTTSEKFAGIFALPFFTLSERSFTLAQQLLNQTLMSTINRQEAGFTSVSHPWSSSPNNPSESILPVPHCEFIIYLQQYPVEDTSIDLTAVEQELRFPTGASMPSAPAIRMSALIFSPDCCFVLESKGPPDFAPQQGLHLNGQKQEAYIRSARRCIIAFAAVISAQISLLMRQMKDTSTPSTRSRVSFYAIAMMALGDGFACMGFMVVSILVDAAFLPLIMTAFLSFLCVSFFGMKFLMDIWTVQVPERQERERERQRERDRRNAEIAAAQPAPASTTPAPPSVPIITAAGADTLPLPVTARRLADTGTTPIIITPDQDLDAAEAEDNVAAETTPQTTFGSARREMSALYSKFYFLLLGILFLSLHATTWRTTPRSIYSNTLAFIYLSFWIPQIHRNIIRNCRKALRWEFVVGESVLRLAPIVYFYTVPDNILFVENDTNAAYVLIGWVWLQFWALVSQEILGPRFFVPNGWAPPAYDYHPILREEDEESGATVPIGFTQATADPTSPTTPRPGESKEKGKKVWNCAICTENIEVPVIPAGGSSGESNAAIAATTIFSRRAYMVTPCRHIFHSQCLEGWMRYRLQCPICRENLPPL</sequence>
<evidence type="ECO:0000256" key="7">
    <source>
        <dbReference type="ARBA" id="ARBA00022723"/>
    </source>
</evidence>
<feature type="transmembrane region" description="Helical" evidence="16">
    <location>
        <begin position="404"/>
        <end position="422"/>
    </location>
</feature>
<feature type="transmembrane region" description="Helical" evidence="16">
    <location>
        <begin position="434"/>
        <end position="456"/>
    </location>
</feature>
<dbReference type="InterPro" id="IPR021319">
    <property type="entry name" value="DUF2921"/>
</dbReference>
<keyword evidence="9 14" id="KW-0863">Zinc-finger</keyword>
<reference evidence="19 20" key="1">
    <citation type="submission" date="2024-09" db="EMBL/GenBank/DDBJ databases">
        <title>Rethinking Asexuality: The Enigmatic Case of Functional Sexual Genes in Lepraria (Stereocaulaceae).</title>
        <authorList>
            <person name="Doellman M."/>
            <person name="Sun Y."/>
            <person name="Barcenas-Pena A."/>
            <person name="Lumbsch H.T."/>
            <person name="Grewe F."/>
        </authorList>
    </citation>
    <scope>NUCLEOTIDE SEQUENCE [LARGE SCALE GENOMIC DNA]</scope>
    <source>
        <strain evidence="19 20">Mercado 3170</strain>
    </source>
</reference>
<keyword evidence="12 16" id="KW-1133">Transmembrane helix</keyword>
<dbReference type="SUPFAM" id="SSF57850">
    <property type="entry name" value="RING/U-box"/>
    <property type="match status" value="1"/>
</dbReference>
<dbReference type="PANTHER" id="PTHR22763">
    <property type="entry name" value="RING ZINC FINGER PROTEIN"/>
    <property type="match status" value="1"/>
</dbReference>
<evidence type="ECO:0000256" key="15">
    <source>
        <dbReference type="SAM" id="MobiDB-lite"/>
    </source>
</evidence>
<dbReference type="Pfam" id="PF11145">
    <property type="entry name" value="DUF2921"/>
    <property type="match status" value="2"/>
</dbReference>
<dbReference type="Gene3D" id="3.30.40.10">
    <property type="entry name" value="Zinc/RING finger domain, C3HC4 (zinc finger)"/>
    <property type="match status" value="1"/>
</dbReference>
<keyword evidence="5" id="KW-0808">Transferase</keyword>
<dbReference type="PROSITE" id="PS50089">
    <property type="entry name" value="ZF_RING_2"/>
    <property type="match status" value="1"/>
</dbReference>
<keyword evidence="20" id="KW-1185">Reference proteome</keyword>
<comment type="subcellular location">
    <subcellularLocation>
        <location evidence="2">Endomembrane system</location>
        <topology evidence="2">Multi-pass membrane protein</topology>
    </subcellularLocation>
</comment>
<evidence type="ECO:0000313" key="20">
    <source>
        <dbReference type="Proteomes" id="UP001590950"/>
    </source>
</evidence>
<evidence type="ECO:0000256" key="14">
    <source>
        <dbReference type="PROSITE-ProRule" id="PRU00175"/>
    </source>
</evidence>
<evidence type="ECO:0000256" key="5">
    <source>
        <dbReference type="ARBA" id="ARBA00022679"/>
    </source>
</evidence>
<evidence type="ECO:0000256" key="8">
    <source>
        <dbReference type="ARBA" id="ARBA00022729"/>
    </source>
</evidence>
<dbReference type="InterPro" id="IPR001841">
    <property type="entry name" value="Znf_RING"/>
</dbReference>
<evidence type="ECO:0000256" key="6">
    <source>
        <dbReference type="ARBA" id="ARBA00022692"/>
    </source>
</evidence>
<feature type="region of interest" description="Disordered" evidence="15">
    <location>
        <begin position="746"/>
        <end position="767"/>
    </location>
</feature>
<dbReference type="EC" id="2.3.2.27" evidence="4"/>
<feature type="chain" id="PRO_5045243538" description="RING-type E3 ubiquitin transferase" evidence="17">
    <location>
        <begin position="26"/>
        <end position="844"/>
    </location>
</feature>
<feature type="region of interest" description="Disordered" evidence="15">
    <location>
        <begin position="496"/>
        <end position="530"/>
    </location>
</feature>
<evidence type="ECO:0000256" key="16">
    <source>
        <dbReference type="SAM" id="Phobius"/>
    </source>
</evidence>
<evidence type="ECO:0000313" key="19">
    <source>
        <dbReference type="EMBL" id="KAL2048283.1"/>
    </source>
</evidence>
<evidence type="ECO:0000256" key="4">
    <source>
        <dbReference type="ARBA" id="ARBA00012483"/>
    </source>
</evidence>
<accession>A0ABR4ARG0</accession>
<evidence type="ECO:0000256" key="3">
    <source>
        <dbReference type="ARBA" id="ARBA00004906"/>
    </source>
</evidence>
<dbReference type="EMBL" id="JBEFKJ010000001">
    <property type="protein sequence ID" value="KAL2048283.1"/>
    <property type="molecule type" value="Genomic_DNA"/>
</dbReference>
<feature type="compositionally biased region" description="Low complexity" evidence="15">
    <location>
        <begin position="514"/>
        <end position="526"/>
    </location>
</feature>
<comment type="caution">
    <text evidence="19">The sequence shown here is derived from an EMBL/GenBank/DDBJ whole genome shotgun (WGS) entry which is preliminary data.</text>
</comment>
<evidence type="ECO:0000256" key="17">
    <source>
        <dbReference type="SAM" id="SignalP"/>
    </source>
</evidence>
<protein>
    <recommendedName>
        <fullName evidence="4">RING-type E3 ubiquitin transferase</fullName>
        <ecNumber evidence="4">2.3.2.27</ecNumber>
    </recommendedName>
</protein>
<feature type="transmembrane region" description="Helical" evidence="16">
    <location>
        <begin position="601"/>
        <end position="618"/>
    </location>
</feature>
<dbReference type="InterPro" id="IPR050731">
    <property type="entry name" value="HRD1_E3_ubiq-ligases"/>
</dbReference>
<evidence type="ECO:0000259" key="18">
    <source>
        <dbReference type="PROSITE" id="PS50089"/>
    </source>
</evidence>
<evidence type="ECO:0000256" key="2">
    <source>
        <dbReference type="ARBA" id="ARBA00004127"/>
    </source>
</evidence>
<feature type="transmembrane region" description="Helical" evidence="16">
    <location>
        <begin position="462"/>
        <end position="483"/>
    </location>
</feature>
<feature type="signal peptide" evidence="17">
    <location>
        <begin position="1"/>
        <end position="25"/>
    </location>
</feature>
<comment type="catalytic activity">
    <reaction evidence="1">
        <text>S-ubiquitinyl-[E2 ubiquitin-conjugating enzyme]-L-cysteine + [acceptor protein]-L-lysine = [E2 ubiquitin-conjugating enzyme]-L-cysteine + N(6)-ubiquitinyl-[acceptor protein]-L-lysine.</text>
        <dbReference type="EC" id="2.3.2.27"/>
    </reaction>
</comment>
<evidence type="ECO:0000256" key="13">
    <source>
        <dbReference type="ARBA" id="ARBA00023136"/>
    </source>
</evidence>
<feature type="compositionally biased region" description="Polar residues" evidence="15">
    <location>
        <begin position="747"/>
        <end position="757"/>
    </location>
</feature>
<evidence type="ECO:0000256" key="12">
    <source>
        <dbReference type="ARBA" id="ARBA00022989"/>
    </source>
</evidence>
<evidence type="ECO:0000256" key="10">
    <source>
        <dbReference type="ARBA" id="ARBA00022786"/>
    </source>
</evidence>
<evidence type="ECO:0000256" key="9">
    <source>
        <dbReference type="ARBA" id="ARBA00022771"/>
    </source>
</evidence>
<feature type="compositionally biased region" description="Basic and acidic residues" evidence="15">
    <location>
        <begin position="496"/>
        <end position="513"/>
    </location>
</feature>
<organism evidence="19 20">
    <name type="scientific">Stereocaulon virgatum</name>
    <dbReference type="NCBI Taxonomy" id="373712"/>
    <lineage>
        <taxon>Eukaryota</taxon>
        <taxon>Fungi</taxon>
        <taxon>Dikarya</taxon>
        <taxon>Ascomycota</taxon>
        <taxon>Pezizomycotina</taxon>
        <taxon>Lecanoromycetes</taxon>
        <taxon>OSLEUM clade</taxon>
        <taxon>Lecanoromycetidae</taxon>
        <taxon>Lecanorales</taxon>
        <taxon>Lecanorineae</taxon>
        <taxon>Stereocaulaceae</taxon>
        <taxon>Stereocaulon</taxon>
    </lineage>
</organism>
<name>A0ABR4ARG0_9LECA</name>
<keyword evidence="7" id="KW-0479">Metal-binding</keyword>
<keyword evidence="10" id="KW-0833">Ubl conjugation pathway</keyword>
<dbReference type="SMART" id="SM00184">
    <property type="entry name" value="RING"/>
    <property type="match status" value="1"/>
</dbReference>
<dbReference type="PANTHER" id="PTHR22763:SF162">
    <property type="entry name" value="TRANSMEMBRANE E3 UBIQUITIN-PROTEIN LIGASE 1"/>
    <property type="match status" value="1"/>
</dbReference>
<dbReference type="InterPro" id="IPR013083">
    <property type="entry name" value="Znf_RING/FYVE/PHD"/>
</dbReference>
<keyword evidence="13 16" id="KW-0472">Membrane</keyword>
<keyword evidence="8 17" id="KW-0732">Signal</keyword>
<proteinExistence type="predicted"/>
<feature type="domain" description="RING-type" evidence="18">
    <location>
        <begin position="774"/>
        <end position="838"/>
    </location>
</feature>
<gene>
    <name evidence="19" type="ORF">N7G274_000194</name>
</gene>
<comment type="pathway">
    <text evidence="3">Protein modification; protein ubiquitination.</text>
</comment>
<keyword evidence="6 16" id="KW-0812">Transmembrane</keyword>
<evidence type="ECO:0000256" key="11">
    <source>
        <dbReference type="ARBA" id="ARBA00022833"/>
    </source>
</evidence>
<dbReference type="Pfam" id="PF13639">
    <property type="entry name" value="zf-RING_2"/>
    <property type="match status" value="1"/>
</dbReference>
<dbReference type="Proteomes" id="UP001590950">
    <property type="component" value="Unassembled WGS sequence"/>
</dbReference>